<feature type="domain" description="Glycoside hydrolase family 2 immunoglobulin-like beta-sandwich" evidence="4">
    <location>
        <begin position="190"/>
        <end position="296"/>
    </location>
</feature>
<name>A0A9X1NMY7_9ACTN</name>
<dbReference type="Pfam" id="PF02836">
    <property type="entry name" value="Glyco_hydro_2_C"/>
    <property type="match status" value="1"/>
</dbReference>
<dbReference type="Gene3D" id="2.60.120.260">
    <property type="entry name" value="Galactose-binding domain-like"/>
    <property type="match status" value="1"/>
</dbReference>
<dbReference type="InterPro" id="IPR036156">
    <property type="entry name" value="Beta-gal/glucu_dom_sf"/>
</dbReference>
<dbReference type="EMBL" id="JAJOMB010000033">
    <property type="protein sequence ID" value="MCD5316711.1"/>
    <property type="molecule type" value="Genomic_DNA"/>
</dbReference>
<reference evidence="7" key="1">
    <citation type="submission" date="2021-11" db="EMBL/GenBank/DDBJ databases">
        <title>Streptomyces corallinus and Kineosporia corallina sp. nov., two new coral-derived marine actinobacteria.</title>
        <authorList>
            <person name="Buangrab K."/>
            <person name="Sutthacheep M."/>
            <person name="Yeemin T."/>
            <person name="Harunari E."/>
            <person name="Igarashi Y."/>
            <person name="Sripreechasak P."/>
            <person name="Kanchanasin P."/>
            <person name="Tanasupawat S."/>
            <person name="Phongsopitanun W."/>
        </authorList>
    </citation>
    <scope>NUCLEOTIDE SEQUENCE</scope>
    <source>
        <strain evidence="7">JCM 31032</strain>
    </source>
</reference>
<dbReference type="SUPFAM" id="SSF51445">
    <property type="entry name" value="(Trans)glycosidases"/>
    <property type="match status" value="1"/>
</dbReference>
<proteinExistence type="inferred from homology"/>
<dbReference type="InterPro" id="IPR006103">
    <property type="entry name" value="Glyco_hydro_2_cat"/>
</dbReference>
<keyword evidence="3" id="KW-0326">Glycosidase</keyword>
<feature type="domain" description="Glycoside hydrolase family 2 catalytic" evidence="5">
    <location>
        <begin position="298"/>
        <end position="454"/>
    </location>
</feature>
<dbReference type="RefSeq" id="WP_231449562.1">
    <property type="nucleotide sequence ID" value="NZ_JAJOMB010000033.1"/>
</dbReference>
<dbReference type="SUPFAM" id="SSF49303">
    <property type="entry name" value="beta-Galactosidase/glucuronidase domain"/>
    <property type="match status" value="1"/>
</dbReference>
<dbReference type="SUPFAM" id="SSF49785">
    <property type="entry name" value="Galactose-binding domain-like"/>
    <property type="match status" value="1"/>
</dbReference>
<evidence type="ECO:0000256" key="1">
    <source>
        <dbReference type="ARBA" id="ARBA00007401"/>
    </source>
</evidence>
<dbReference type="InterPro" id="IPR008979">
    <property type="entry name" value="Galactose-bd-like_sf"/>
</dbReference>
<evidence type="ECO:0000259" key="4">
    <source>
        <dbReference type="Pfam" id="PF00703"/>
    </source>
</evidence>
<dbReference type="Gene3D" id="2.60.40.10">
    <property type="entry name" value="Immunoglobulins"/>
    <property type="match status" value="1"/>
</dbReference>
<evidence type="ECO:0000313" key="7">
    <source>
        <dbReference type="EMBL" id="MCD5316711.1"/>
    </source>
</evidence>
<feature type="domain" description="Glycosyl hydrolases family 2 sugar binding" evidence="6">
    <location>
        <begin position="22"/>
        <end position="145"/>
    </location>
</feature>
<keyword evidence="2" id="KW-0378">Hydrolase</keyword>
<protein>
    <recommendedName>
        <fullName evidence="9">Glycoside hydrolase family 2</fullName>
    </recommendedName>
</protein>
<dbReference type="Proteomes" id="UP001138997">
    <property type="component" value="Unassembled WGS sequence"/>
</dbReference>
<dbReference type="PANTHER" id="PTHR42732">
    <property type="entry name" value="BETA-GALACTOSIDASE"/>
    <property type="match status" value="1"/>
</dbReference>
<gene>
    <name evidence="7" type="ORF">LR394_38020</name>
</gene>
<dbReference type="Gene3D" id="3.20.20.80">
    <property type="entry name" value="Glycosidases"/>
    <property type="match status" value="1"/>
</dbReference>
<dbReference type="GO" id="GO:0005975">
    <property type="term" value="P:carbohydrate metabolic process"/>
    <property type="evidence" value="ECO:0007669"/>
    <property type="project" value="InterPro"/>
</dbReference>
<dbReference type="Pfam" id="PF00703">
    <property type="entry name" value="Glyco_hydro_2"/>
    <property type="match status" value="1"/>
</dbReference>
<evidence type="ECO:0000259" key="6">
    <source>
        <dbReference type="Pfam" id="PF02837"/>
    </source>
</evidence>
<dbReference type="Pfam" id="PF02837">
    <property type="entry name" value="Glyco_hydro_2_N"/>
    <property type="match status" value="1"/>
</dbReference>
<keyword evidence="8" id="KW-1185">Reference proteome</keyword>
<evidence type="ECO:0000313" key="8">
    <source>
        <dbReference type="Proteomes" id="UP001138997"/>
    </source>
</evidence>
<dbReference type="InterPro" id="IPR006104">
    <property type="entry name" value="Glyco_hydro_2_N"/>
</dbReference>
<dbReference type="PANTHER" id="PTHR42732:SF3">
    <property type="entry name" value="HYDROLASE"/>
    <property type="match status" value="1"/>
</dbReference>
<evidence type="ECO:0008006" key="9">
    <source>
        <dbReference type="Google" id="ProtNLM"/>
    </source>
</evidence>
<organism evidence="7 8">
    <name type="scientific">Kineosporia babensis</name>
    <dbReference type="NCBI Taxonomy" id="499548"/>
    <lineage>
        <taxon>Bacteria</taxon>
        <taxon>Bacillati</taxon>
        <taxon>Actinomycetota</taxon>
        <taxon>Actinomycetes</taxon>
        <taxon>Kineosporiales</taxon>
        <taxon>Kineosporiaceae</taxon>
        <taxon>Kineosporia</taxon>
    </lineage>
</organism>
<sequence length="617" mass="67512">MKATAQDGSYPRPLLQRGEWTSLDGSWDFAHDDAGQGLAGRWYEIGAEAGFDRRIEVPYPPESPASGIHDTGFHPVVWYRRTVADPVLARADGRRALLHFGAVDFVADVWVDGQHVAHHVGGQTPFSVDVTDVLAAGQAEHVIVVRAEDDPFSMVAPRGKQDWRDKTHGIWYERTTGIWQTVWAESVPATHVTEVYWRPDVARTAVHGEVTLNRLPEGAVVAVTVSFGDEVLAEQSTTIRSERTELDLKIPALTNGQDRARLLWSPEHPNLIDITVVVRDSSGTVLDEVASYTGLRDVKVGGGAFKLNGAPIYTRSVLNQGYRPQTHNASTGTAQLRAEVELLLAMGFNSVRNHQKAEDPRFLFWADKLGLMVWGETAAAYSFSNDAIELLTREWTDLVRRDRSHPSLVVWVPFNESWGVQDIATDAAQQNFSKALAALTRALDATRPVISNDGWEHVDSDILGMHDYTTTGPGLTKNWGTAEAADALIRSELGVQGRKPIVDPIALAKWDAGVAPLMMTEFGGISLSADPEDWGYASVTSPSEYESIVGELFDALRAAPTVVGFCYTQFMDTGQETNGLLYADGTPKLPVETIRAIVTGTKDSSKLEAGATNGWQD</sequence>
<dbReference type="InterPro" id="IPR017853">
    <property type="entry name" value="GH"/>
</dbReference>
<dbReference type="InterPro" id="IPR013783">
    <property type="entry name" value="Ig-like_fold"/>
</dbReference>
<dbReference type="InterPro" id="IPR006102">
    <property type="entry name" value="Ig-like_GH2"/>
</dbReference>
<comment type="caution">
    <text evidence="7">The sequence shown here is derived from an EMBL/GenBank/DDBJ whole genome shotgun (WGS) entry which is preliminary data.</text>
</comment>
<comment type="similarity">
    <text evidence="1">Belongs to the glycosyl hydrolase 2 family.</text>
</comment>
<dbReference type="InterPro" id="IPR051913">
    <property type="entry name" value="GH2_Domain-Containing"/>
</dbReference>
<dbReference type="GO" id="GO:0004553">
    <property type="term" value="F:hydrolase activity, hydrolyzing O-glycosyl compounds"/>
    <property type="evidence" value="ECO:0007669"/>
    <property type="project" value="InterPro"/>
</dbReference>
<dbReference type="AlphaFoldDB" id="A0A9X1NMY7"/>
<evidence type="ECO:0000256" key="2">
    <source>
        <dbReference type="ARBA" id="ARBA00022801"/>
    </source>
</evidence>
<evidence type="ECO:0000259" key="5">
    <source>
        <dbReference type="Pfam" id="PF02836"/>
    </source>
</evidence>
<accession>A0A9X1NMY7</accession>
<evidence type="ECO:0000256" key="3">
    <source>
        <dbReference type="ARBA" id="ARBA00023295"/>
    </source>
</evidence>